<evidence type="ECO:0000256" key="11">
    <source>
        <dbReference type="ARBA" id="ARBA00048988"/>
    </source>
</evidence>
<dbReference type="InterPro" id="IPR041236">
    <property type="entry name" value="PriA_C"/>
</dbReference>
<dbReference type="GO" id="GO:0008270">
    <property type="term" value="F:zinc ion binding"/>
    <property type="evidence" value="ECO:0007669"/>
    <property type="project" value="UniProtKB-UniRule"/>
</dbReference>
<comment type="subunit">
    <text evidence="12">Component of the replication restart primosome.</text>
</comment>
<evidence type="ECO:0000256" key="9">
    <source>
        <dbReference type="ARBA" id="ARBA00023125"/>
    </source>
</evidence>
<keyword evidence="10 12" id="KW-0413">Isomerase</keyword>
<feature type="binding site" evidence="12">
    <location>
        <position position="458"/>
    </location>
    <ligand>
        <name>Zn(2+)</name>
        <dbReference type="ChEBI" id="CHEBI:29105"/>
        <label>2</label>
    </ligand>
</feature>
<dbReference type="RefSeq" id="WP_198877622.1">
    <property type="nucleotide sequence ID" value="NZ_JAEKMH010000004.1"/>
</dbReference>
<dbReference type="GO" id="GO:0003677">
    <property type="term" value="F:DNA binding"/>
    <property type="evidence" value="ECO:0007669"/>
    <property type="project" value="UniProtKB-UniRule"/>
</dbReference>
<feature type="domain" description="Helicase ATP-binding" evidence="13">
    <location>
        <begin position="204"/>
        <end position="370"/>
    </location>
</feature>
<evidence type="ECO:0000256" key="6">
    <source>
        <dbReference type="ARBA" id="ARBA00022806"/>
    </source>
</evidence>
<dbReference type="PROSITE" id="PS51192">
    <property type="entry name" value="HELICASE_ATP_BIND_1"/>
    <property type="match status" value="1"/>
</dbReference>
<evidence type="ECO:0000256" key="3">
    <source>
        <dbReference type="ARBA" id="ARBA00022723"/>
    </source>
</evidence>
<evidence type="ECO:0000256" key="5">
    <source>
        <dbReference type="ARBA" id="ARBA00022801"/>
    </source>
</evidence>
<dbReference type="GO" id="GO:0006310">
    <property type="term" value="P:DNA recombination"/>
    <property type="evidence" value="ECO:0007669"/>
    <property type="project" value="InterPro"/>
</dbReference>
<organism evidence="14 15">
    <name type="scientific">Devosia sediminis</name>
    <dbReference type="NCBI Taxonomy" id="2798801"/>
    <lineage>
        <taxon>Bacteria</taxon>
        <taxon>Pseudomonadati</taxon>
        <taxon>Pseudomonadota</taxon>
        <taxon>Alphaproteobacteria</taxon>
        <taxon>Hyphomicrobiales</taxon>
        <taxon>Devosiaceae</taxon>
        <taxon>Devosia</taxon>
    </lineage>
</organism>
<evidence type="ECO:0000256" key="4">
    <source>
        <dbReference type="ARBA" id="ARBA00022741"/>
    </source>
</evidence>
<dbReference type="AlphaFoldDB" id="A0A934MMP7"/>
<dbReference type="InterPro" id="IPR040498">
    <property type="entry name" value="PriA_CRR"/>
</dbReference>
<name>A0A934MMP7_9HYPH</name>
<comment type="cofactor">
    <cofactor evidence="12">
        <name>Zn(2+)</name>
        <dbReference type="ChEBI" id="CHEBI:29105"/>
    </cofactor>
    <text evidence="12">Binds 2 zinc ions per subunit.</text>
</comment>
<dbReference type="GO" id="GO:0006302">
    <property type="term" value="P:double-strand break repair"/>
    <property type="evidence" value="ECO:0007669"/>
    <property type="project" value="InterPro"/>
</dbReference>
<dbReference type="SUPFAM" id="SSF52540">
    <property type="entry name" value="P-loop containing nucleoside triphosphate hydrolases"/>
    <property type="match status" value="2"/>
</dbReference>
<keyword evidence="3 12" id="KW-0479">Metal-binding</keyword>
<comment type="catalytic activity">
    <reaction evidence="12">
        <text>Couples ATP hydrolysis with the unwinding of duplex DNA by translocating in the 3'-5' direction.</text>
        <dbReference type="EC" id="5.6.2.4"/>
    </reaction>
</comment>
<dbReference type="PANTHER" id="PTHR30580">
    <property type="entry name" value="PRIMOSOMAL PROTEIN N"/>
    <property type="match status" value="1"/>
</dbReference>
<protein>
    <recommendedName>
        <fullName evidence="12">Replication restart protein PriA</fullName>
    </recommendedName>
    <alternativeName>
        <fullName evidence="12">ATP-dependent DNA helicase PriA</fullName>
        <ecNumber evidence="12">5.6.2.4</ecNumber>
    </alternativeName>
    <alternativeName>
        <fullName evidence="12">DNA 3'-5' helicase PriA</fullName>
    </alternativeName>
</protein>
<keyword evidence="7 12" id="KW-0862">Zinc</keyword>
<dbReference type="GO" id="GO:0005524">
    <property type="term" value="F:ATP binding"/>
    <property type="evidence" value="ECO:0007669"/>
    <property type="project" value="UniProtKB-UniRule"/>
</dbReference>
<dbReference type="SMART" id="SM00490">
    <property type="entry name" value="HELICc"/>
    <property type="match status" value="1"/>
</dbReference>
<keyword evidence="2 12" id="KW-0235">DNA replication</keyword>
<evidence type="ECO:0000256" key="8">
    <source>
        <dbReference type="ARBA" id="ARBA00022840"/>
    </source>
</evidence>
<keyword evidence="1 12" id="KW-0639">Primosome</keyword>
<dbReference type="InterPro" id="IPR001650">
    <property type="entry name" value="Helicase_C-like"/>
</dbReference>
<dbReference type="FunFam" id="3.40.50.300:FF:000489">
    <property type="entry name" value="Primosome assembly protein PriA"/>
    <property type="match status" value="1"/>
</dbReference>
<accession>A0A934MMP7</accession>
<dbReference type="EMBL" id="JAEKMH010000004">
    <property type="protein sequence ID" value="MBJ3786435.1"/>
    <property type="molecule type" value="Genomic_DNA"/>
</dbReference>
<dbReference type="GO" id="GO:0006270">
    <property type="term" value="P:DNA replication initiation"/>
    <property type="evidence" value="ECO:0007669"/>
    <property type="project" value="TreeGrafter"/>
</dbReference>
<keyword evidence="8 12" id="KW-0067">ATP-binding</keyword>
<evidence type="ECO:0000259" key="13">
    <source>
        <dbReference type="PROSITE" id="PS51192"/>
    </source>
</evidence>
<dbReference type="InterPro" id="IPR041222">
    <property type="entry name" value="PriA_3primeBD"/>
</dbReference>
<comment type="similarity">
    <text evidence="12">Belongs to the helicase family. PriA subfamily.</text>
</comment>
<feature type="binding site" evidence="12">
    <location>
        <position position="431"/>
    </location>
    <ligand>
        <name>Zn(2+)</name>
        <dbReference type="ChEBI" id="CHEBI:29105"/>
        <label>1</label>
    </ligand>
</feature>
<dbReference type="GO" id="GO:1990077">
    <property type="term" value="C:primosome complex"/>
    <property type="evidence" value="ECO:0007669"/>
    <property type="project" value="UniProtKB-UniRule"/>
</dbReference>
<feature type="binding site" evidence="12">
    <location>
        <position position="443"/>
    </location>
    <ligand>
        <name>Zn(2+)</name>
        <dbReference type="ChEBI" id="CHEBI:29105"/>
        <label>2</label>
    </ligand>
</feature>
<dbReference type="InterPro" id="IPR027417">
    <property type="entry name" value="P-loop_NTPase"/>
</dbReference>
<evidence type="ECO:0000256" key="12">
    <source>
        <dbReference type="HAMAP-Rule" id="MF_00983"/>
    </source>
</evidence>
<dbReference type="NCBIfam" id="NF004070">
    <property type="entry name" value="PRK05580.2-2"/>
    <property type="match status" value="1"/>
</dbReference>
<keyword evidence="9 12" id="KW-0238">DNA-binding</keyword>
<dbReference type="NCBIfam" id="TIGR00595">
    <property type="entry name" value="priA"/>
    <property type="match status" value="1"/>
</dbReference>
<dbReference type="InterPro" id="IPR014001">
    <property type="entry name" value="Helicase_ATP-bd"/>
</dbReference>
<dbReference type="SMART" id="SM00487">
    <property type="entry name" value="DEXDc"/>
    <property type="match status" value="1"/>
</dbReference>
<comment type="function">
    <text evidence="12">Initiates the restart of stalled replication forks, which reloads the replicative helicase on sites other than the origin of replication. Recognizes and binds to abandoned replication forks and remodels them to uncover a helicase loading site. Promotes assembly of the primosome at these replication forks.</text>
</comment>
<gene>
    <name evidence="12" type="primary">priA</name>
    <name evidence="14" type="ORF">JEQ47_17045</name>
</gene>
<dbReference type="Pfam" id="PF18074">
    <property type="entry name" value="PriA_C"/>
    <property type="match status" value="1"/>
</dbReference>
<dbReference type="Pfam" id="PF18319">
    <property type="entry name" value="Zn_ribbon_PriA"/>
    <property type="match status" value="1"/>
</dbReference>
<feature type="binding site" evidence="12">
    <location>
        <position position="474"/>
    </location>
    <ligand>
        <name>Zn(2+)</name>
        <dbReference type="ChEBI" id="CHEBI:29105"/>
        <label>1</label>
    </ligand>
</feature>
<evidence type="ECO:0000256" key="2">
    <source>
        <dbReference type="ARBA" id="ARBA00022705"/>
    </source>
</evidence>
<dbReference type="Pfam" id="PF17764">
    <property type="entry name" value="PriA_3primeBD"/>
    <property type="match status" value="1"/>
</dbReference>
<reference evidence="14" key="1">
    <citation type="submission" date="2020-12" db="EMBL/GenBank/DDBJ databases">
        <title>Devosia sp. MSA67 isolated from Mo River.</title>
        <authorList>
            <person name="Ma F."/>
            <person name="Zi Z."/>
        </authorList>
    </citation>
    <scope>NUCLEOTIDE SEQUENCE</scope>
    <source>
        <strain evidence="14">MSA67</strain>
    </source>
</reference>
<dbReference type="Proteomes" id="UP000602124">
    <property type="component" value="Unassembled WGS sequence"/>
</dbReference>
<dbReference type="PANTHER" id="PTHR30580:SF0">
    <property type="entry name" value="PRIMOSOMAL PROTEIN N"/>
    <property type="match status" value="1"/>
</dbReference>
<evidence type="ECO:0000256" key="1">
    <source>
        <dbReference type="ARBA" id="ARBA00022515"/>
    </source>
</evidence>
<keyword evidence="15" id="KW-1185">Reference proteome</keyword>
<dbReference type="Gene3D" id="3.40.50.300">
    <property type="entry name" value="P-loop containing nucleotide triphosphate hydrolases"/>
    <property type="match status" value="2"/>
</dbReference>
<evidence type="ECO:0000313" key="15">
    <source>
        <dbReference type="Proteomes" id="UP000602124"/>
    </source>
</evidence>
<dbReference type="HAMAP" id="MF_00983">
    <property type="entry name" value="PriA"/>
    <property type="match status" value="1"/>
</dbReference>
<evidence type="ECO:0000256" key="7">
    <source>
        <dbReference type="ARBA" id="ARBA00022833"/>
    </source>
</evidence>
<dbReference type="GO" id="GO:0043138">
    <property type="term" value="F:3'-5' DNA helicase activity"/>
    <property type="evidence" value="ECO:0007669"/>
    <property type="project" value="UniProtKB-EC"/>
</dbReference>
<evidence type="ECO:0000313" key="14">
    <source>
        <dbReference type="EMBL" id="MBJ3786435.1"/>
    </source>
</evidence>
<feature type="binding site" evidence="12">
    <location>
        <position position="440"/>
    </location>
    <ligand>
        <name>Zn(2+)</name>
        <dbReference type="ChEBI" id="CHEBI:29105"/>
        <label>2</label>
    </ligand>
</feature>
<keyword evidence="5 12" id="KW-0378">Hydrolase</keyword>
<dbReference type="InterPro" id="IPR005259">
    <property type="entry name" value="PriA"/>
</dbReference>
<evidence type="ECO:0000256" key="10">
    <source>
        <dbReference type="ARBA" id="ARBA00023235"/>
    </source>
</evidence>
<dbReference type="GO" id="GO:0006269">
    <property type="term" value="P:DNA replication, synthesis of primer"/>
    <property type="evidence" value="ECO:0007669"/>
    <property type="project" value="UniProtKB-KW"/>
</dbReference>
<proteinExistence type="inferred from homology"/>
<feature type="binding site" evidence="12">
    <location>
        <position position="471"/>
    </location>
    <ligand>
        <name>Zn(2+)</name>
        <dbReference type="ChEBI" id="CHEBI:29105"/>
        <label>1</label>
    </ligand>
</feature>
<dbReference type="Gene3D" id="3.40.1440.60">
    <property type="entry name" value="PriA, 3(prime) DNA-binding domain"/>
    <property type="match status" value="1"/>
</dbReference>
<comment type="catalytic activity">
    <reaction evidence="11 12">
        <text>ATP + H2O = ADP + phosphate + H(+)</text>
        <dbReference type="Rhea" id="RHEA:13065"/>
        <dbReference type="ChEBI" id="CHEBI:15377"/>
        <dbReference type="ChEBI" id="CHEBI:15378"/>
        <dbReference type="ChEBI" id="CHEBI:30616"/>
        <dbReference type="ChEBI" id="CHEBI:43474"/>
        <dbReference type="ChEBI" id="CHEBI:456216"/>
        <dbReference type="EC" id="5.6.2.4"/>
    </reaction>
</comment>
<feature type="binding site" evidence="12">
    <location>
        <position position="434"/>
    </location>
    <ligand>
        <name>Zn(2+)</name>
        <dbReference type="ChEBI" id="CHEBI:29105"/>
        <label>1</label>
    </ligand>
</feature>
<keyword evidence="4 12" id="KW-0547">Nucleotide-binding</keyword>
<dbReference type="InterPro" id="IPR042115">
    <property type="entry name" value="PriA_3primeBD_sf"/>
</dbReference>
<feature type="binding site" evidence="12">
    <location>
        <position position="461"/>
    </location>
    <ligand>
        <name>Zn(2+)</name>
        <dbReference type="ChEBI" id="CHEBI:29105"/>
        <label>2</label>
    </ligand>
</feature>
<dbReference type="Pfam" id="PF00270">
    <property type="entry name" value="DEAD"/>
    <property type="match status" value="1"/>
</dbReference>
<dbReference type="GO" id="GO:0016787">
    <property type="term" value="F:hydrolase activity"/>
    <property type="evidence" value="ECO:0007669"/>
    <property type="project" value="UniProtKB-KW"/>
</dbReference>
<sequence>MIDRPDIVAVMVGVAVEGPYSYRVPEGMMVERGSIVAVPLGPRLILGVVWGVPKDLIAHNRLRDIAHAFDVPPLSEELLRTVEWVARYTLTAPGQVLRGVLRSPEALDAPKPVIAYRRTGHEPEKLTPARLRVLDTLMDDMAWPKPALIGASGVSSSVIDGLERAGAVEKLEIPAPPVVMPPDPDDNPATLNPEQQAALDKILALDVHGFGVALLDGVTGGGKTEVFFEAVADTLRAGRQALVLLPEIALTNTFIDRFTRRFGTRPAEWHSDMTPVQRAKVWRGVLDGSVRAVVGARSALFLPFRELGLLVLDEEHDGAYKQSDGFTYHARDMAVVRANLAQARVVLSSATPSVESRNNANAGRYSHVTLESRFAEAAMPDVTAIDMRINGPEKGEWIAPSLAREVFAALDRGEQALLFLNRRGYAPLTLCRSCGHQYQCPDCSSWMVEHRFRGVLMCHHCGHERRTPKTCDECGDTESLVAVGPGIERVAEEAATRFPDARRVLLSTDMGSHAQLRERFAEIERGEYDLIIGTQLVSKGHHFEKLSVVGVLDADLGLAHGDPRAAEKTFQILTQVAGRAGRASRHGKAFLQTYHPDHPVMKAMVSGDREAFYAQEMLAREAGGMPPFGRLAALIISANEQQAAMAYAKALLSAAPMAEGVRLFGPADAPIAMIRGRHRVRLLAQSGKDFDLSGYMRFWLGNAEKPKGDIKVQVDIDPMSFM</sequence>
<dbReference type="EC" id="5.6.2.4" evidence="12"/>
<dbReference type="InterPro" id="IPR011545">
    <property type="entry name" value="DEAD/DEAH_box_helicase_dom"/>
</dbReference>
<comment type="caution">
    <text evidence="14">The sequence shown here is derived from an EMBL/GenBank/DDBJ whole genome shotgun (WGS) entry which is preliminary data.</text>
</comment>
<dbReference type="CDD" id="cd17929">
    <property type="entry name" value="DEXHc_priA"/>
    <property type="match status" value="1"/>
</dbReference>
<keyword evidence="6 12" id="KW-0347">Helicase</keyword>